<dbReference type="Pfam" id="PF00635">
    <property type="entry name" value="Motile_Sperm"/>
    <property type="match status" value="1"/>
</dbReference>
<protein>
    <submittedName>
        <fullName evidence="3 4">MSP domain-containing protein</fullName>
    </submittedName>
</protein>
<dbReference type="Proteomes" id="UP000887575">
    <property type="component" value="Unassembled WGS sequence"/>
</dbReference>
<dbReference type="PANTHER" id="PTHR22947:SF3">
    <property type="entry name" value="MSP DOMAIN-CONTAINING PROTEIN-RELATED"/>
    <property type="match status" value="1"/>
</dbReference>
<dbReference type="InterPro" id="IPR013783">
    <property type="entry name" value="Ig-like_fold"/>
</dbReference>
<proteinExistence type="predicted"/>
<organism evidence="2 3">
    <name type="scientific">Mesorhabditis belari</name>
    <dbReference type="NCBI Taxonomy" id="2138241"/>
    <lineage>
        <taxon>Eukaryota</taxon>
        <taxon>Metazoa</taxon>
        <taxon>Ecdysozoa</taxon>
        <taxon>Nematoda</taxon>
        <taxon>Chromadorea</taxon>
        <taxon>Rhabditida</taxon>
        <taxon>Rhabditina</taxon>
        <taxon>Rhabditomorpha</taxon>
        <taxon>Rhabditoidea</taxon>
        <taxon>Rhabditidae</taxon>
        <taxon>Mesorhabditinae</taxon>
        <taxon>Mesorhabditis</taxon>
    </lineage>
</organism>
<evidence type="ECO:0000259" key="1">
    <source>
        <dbReference type="PROSITE" id="PS50202"/>
    </source>
</evidence>
<keyword evidence="2" id="KW-1185">Reference proteome</keyword>
<evidence type="ECO:0000313" key="4">
    <source>
        <dbReference type="WBParaSite" id="MBELARI_LOCUS1278"/>
    </source>
</evidence>
<dbReference type="WBParaSite" id="MBELARI_LOCUS1278">
    <property type="protein sequence ID" value="MBELARI_LOCUS1278"/>
    <property type="gene ID" value="MBELARI_LOCUS1278"/>
</dbReference>
<dbReference type="AlphaFoldDB" id="A0AAF3EE04"/>
<dbReference type="InterPro" id="IPR051774">
    <property type="entry name" value="Sperm-specific_class_P"/>
</dbReference>
<name>A0AAF3EE04_9BILA</name>
<accession>A0AAF3EE04</accession>
<feature type="domain" description="MSP" evidence="1">
    <location>
        <begin position="7"/>
        <end position="114"/>
    </location>
</feature>
<evidence type="ECO:0000313" key="2">
    <source>
        <dbReference type="Proteomes" id="UP000887575"/>
    </source>
</evidence>
<dbReference type="PANTHER" id="PTHR22947">
    <property type="entry name" value="MAJOR SPERM PROTEIN"/>
    <property type="match status" value="1"/>
</dbReference>
<dbReference type="InterPro" id="IPR000535">
    <property type="entry name" value="MSP_dom"/>
</dbReference>
<dbReference type="WBParaSite" id="MBELARI_LOCUS12202">
    <property type="protein sequence ID" value="MBELARI_LOCUS12202"/>
    <property type="gene ID" value="MBELARI_LOCUS12202"/>
</dbReference>
<dbReference type="InterPro" id="IPR008962">
    <property type="entry name" value="PapD-like_sf"/>
</dbReference>
<dbReference type="PROSITE" id="PS50202">
    <property type="entry name" value="MSP"/>
    <property type="match status" value="1"/>
</dbReference>
<dbReference type="Gene3D" id="2.60.40.10">
    <property type="entry name" value="Immunoglobulins"/>
    <property type="match status" value="1"/>
</dbReference>
<sequence length="114" mass="12674">MKLNDMKVNVEPSEGNFPATGGNAVHHIVSLTDIRLAFKVKSSNNNDYRVRPVYGFVAPHGYTALELLRSNGPPKDNDKLVIQWAEVPEEETDPTAPFRYEAQAGEVILPLRAE</sequence>
<evidence type="ECO:0000313" key="3">
    <source>
        <dbReference type="WBParaSite" id="MBELARI_LOCUS12202"/>
    </source>
</evidence>
<dbReference type="SUPFAM" id="SSF49354">
    <property type="entry name" value="PapD-like"/>
    <property type="match status" value="1"/>
</dbReference>
<reference evidence="3 4" key="1">
    <citation type="submission" date="2024-02" db="UniProtKB">
        <authorList>
            <consortium name="WormBaseParasite"/>
        </authorList>
    </citation>
    <scope>IDENTIFICATION</scope>
</reference>